<evidence type="ECO:0000256" key="2">
    <source>
        <dbReference type="ARBA" id="ARBA00022670"/>
    </source>
</evidence>
<dbReference type="GO" id="GO:0070008">
    <property type="term" value="F:serine-type exopeptidase activity"/>
    <property type="evidence" value="ECO:0007669"/>
    <property type="project" value="InterPro"/>
</dbReference>
<dbReference type="PANTHER" id="PTHR11010:SF23">
    <property type="entry name" value="SERINE PEPTIDASE"/>
    <property type="match status" value="1"/>
</dbReference>
<keyword evidence="5" id="KW-0325">Glycoprotein</keyword>
<gene>
    <name evidence="7" type="ORF">CH63R_12186</name>
</gene>
<evidence type="ECO:0000256" key="3">
    <source>
        <dbReference type="ARBA" id="ARBA00022729"/>
    </source>
</evidence>
<dbReference type="GeneID" id="28871267"/>
<dbReference type="PANTHER" id="PTHR11010">
    <property type="entry name" value="PROTEASE S28 PRO-X CARBOXYPEPTIDASE-RELATED"/>
    <property type="match status" value="1"/>
</dbReference>
<comment type="similarity">
    <text evidence="1">Belongs to the peptidase S28 family.</text>
</comment>
<protein>
    <submittedName>
        <fullName evidence="7">Endoprotease</fullName>
    </submittedName>
</protein>
<dbReference type="AlphaFoldDB" id="A0A1B7Y0D7"/>
<keyword evidence="8" id="KW-1185">Reference proteome</keyword>
<evidence type="ECO:0000313" key="8">
    <source>
        <dbReference type="Proteomes" id="UP000092177"/>
    </source>
</evidence>
<keyword evidence="4" id="KW-0378">Hydrolase</keyword>
<name>A0A1B7Y0D7_COLHI</name>
<proteinExistence type="inferred from homology"/>
<evidence type="ECO:0000256" key="4">
    <source>
        <dbReference type="ARBA" id="ARBA00022801"/>
    </source>
</evidence>
<keyword evidence="2 7" id="KW-0645">Protease</keyword>
<dbReference type="KEGG" id="chig:CH63R_12186"/>
<sequence length="537" mass="60379">MLSHLFVYNLSALAFSALLPVASTLQHPRLVTKQTVPLSGHGTFQQYMDHNNIDKGTFSQSFWFNSTYWKGPGSPIIFYTPGQNAAVGRLQYLTDATLPGLVAKEVGGAVVLVEHRYFGDSNPFQNLTTQNMQYLTLEQVLADFVHFARTADLLFDPSGKSHPSQTPWVWIGNSYSAALVAWAERLVPGTFWAYYASGAMLNVIHDFWQFNFPTQQGMPENCRSDFEAIIGHIDSVFSSGTPMEQFELKKSFGLQDLSHLDDAANALSQPVIGWTFVQPSDEHTQFYDMCNAIESGELNVSTDHDSNANDRLKRVLNNYAKWYTNSYLPGKCDSYGYSDWAGQSNVQCFDTVNPSWEAFRDLSVHNTLGRAWNWMTCTYFLLWITGAPVDKPTIYSRLVNTTYIERQCRILFPSKENTAYGVTREAASDAMNSLTGGWDHQGKRIFFTNGELDPWRSASVSSVFRPDGPMPSTSEQPVILIKGVQHCADMLARNRINEPVRAAMDAGIAQIAAWVAEFSRKKQFHEAQRPVQIKCIH</sequence>
<dbReference type="InterPro" id="IPR029058">
    <property type="entry name" value="AB_hydrolase_fold"/>
</dbReference>
<accession>A0A1B7Y0D7</accession>
<reference evidence="8" key="1">
    <citation type="journal article" date="2017" name="BMC Genomics">
        <title>Gapless genome assembly of Colletotrichum higginsianum reveals chromosome structure and association of transposable elements with secondary metabolite gene clusters.</title>
        <authorList>
            <person name="Dallery J.-F."/>
            <person name="Lapalu N."/>
            <person name="Zampounis A."/>
            <person name="Pigne S."/>
            <person name="Luyten I."/>
            <person name="Amselem J."/>
            <person name="Wittenberg A.H.J."/>
            <person name="Zhou S."/>
            <person name="de Queiroz M.V."/>
            <person name="Robin G.P."/>
            <person name="Auger A."/>
            <person name="Hainaut M."/>
            <person name="Henrissat B."/>
            <person name="Kim K.-T."/>
            <person name="Lee Y.-H."/>
            <person name="Lespinet O."/>
            <person name="Schwartz D.C."/>
            <person name="Thon M.R."/>
            <person name="O'Connell R.J."/>
        </authorList>
    </citation>
    <scope>NUCLEOTIDE SEQUENCE [LARGE SCALE GENOMIC DNA]</scope>
    <source>
        <strain evidence="8">IMI 349063</strain>
    </source>
</reference>
<dbReference type="GO" id="GO:0008239">
    <property type="term" value="F:dipeptidyl-peptidase activity"/>
    <property type="evidence" value="ECO:0007669"/>
    <property type="project" value="TreeGrafter"/>
</dbReference>
<feature type="chain" id="PRO_5008601237" evidence="6">
    <location>
        <begin position="25"/>
        <end position="537"/>
    </location>
</feature>
<evidence type="ECO:0000256" key="5">
    <source>
        <dbReference type="ARBA" id="ARBA00023180"/>
    </source>
</evidence>
<evidence type="ECO:0000313" key="7">
    <source>
        <dbReference type="EMBL" id="OBR05483.1"/>
    </source>
</evidence>
<dbReference type="RefSeq" id="XP_018154001.1">
    <property type="nucleotide sequence ID" value="XM_018307160.1"/>
</dbReference>
<keyword evidence="3 6" id="KW-0732">Signal</keyword>
<dbReference type="InterPro" id="IPR008758">
    <property type="entry name" value="Peptidase_S28"/>
</dbReference>
<dbReference type="VEuPathDB" id="FungiDB:CH63R_12186"/>
<organism evidence="7 8">
    <name type="scientific">Colletotrichum higginsianum (strain IMI 349063)</name>
    <name type="common">Crucifer anthracnose fungus</name>
    <dbReference type="NCBI Taxonomy" id="759273"/>
    <lineage>
        <taxon>Eukaryota</taxon>
        <taxon>Fungi</taxon>
        <taxon>Dikarya</taxon>
        <taxon>Ascomycota</taxon>
        <taxon>Pezizomycotina</taxon>
        <taxon>Sordariomycetes</taxon>
        <taxon>Hypocreomycetidae</taxon>
        <taxon>Glomerellales</taxon>
        <taxon>Glomerellaceae</taxon>
        <taxon>Colletotrichum</taxon>
        <taxon>Colletotrichum destructivum species complex</taxon>
    </lineage>
</organism>
<dbReference type="EMBL" id="LTAN01000008">
    <property type="protein sequence ID" value="OBR05483.1"/>
    <property type="molecule type" value="Genomic_DNA"/>
</dbReference>
<evidence type="ECO:0000256" key="1">
    <source>
        <dbReference type="ARBA" id="ARBA00011079"/>
    </source>
</evidence>
<dbReference type="Gene3D" id="3.40.50.1820">
    <property type="entry name" value="alpha/beta hydrolase"/>
    <property type="match status" value="2"/>
</dbReference>
<feature type="signal peptide" evidence="6">
    <location>
        <begin position="1"/>
        <end position="24"/>
    </location>
</feature>
<comment type="caution">
    <text evidence="7">The sequence shown here is derived from an EMBL/GenBank/DDBJ whole genome shotgun (WGS) entry which is preliminary data.</text>
</comment>
<dbReference type="Pfam" id="PF05577">
    <property type="entry name" value="Peptidase_S28"/>
    <property type="match status" value="1"/>
</dbReference>
<dbReference type="Proteomes" id="UP000092177">
    <property type="component" value="Chromosome 8"/>
</dbReference>
<evidence type="ECO:0000256" key="6">
    <source>
        <dbReference type="SAM" id="SignalP"/>
    </source>
</evidence>
<dbReference type="SUPFAM" id="SSF53474">
    <property type="entry name" value="alpha/beta-Hydrolases"/>
    <property type="match status" value="1"/>
</dbReference>
<dbReference type="GO" id="GO:0006508">
    <property type="term" value="P:proteolysis"/>
    <property type="evidence" value="ECO:0007669"/>
    <property type="project" value="UniProtKB-KW"/>
</dbReference>